<dbReference type="InterPro" id="IPR036116">
    <property type="entry name" value="FN3_sf"/>
</dbReference>
<accession>A0A545UCC6</accession>
<dbReference type="PROSITE" id="PS50093">
    <property type="entry name" value="PKD"/>
    <property type="match status" value="1"/>
</dbReference>
<dbReference type="InterPro" id="IPR013783">
    <property type="entry name" value="Ig-like_fold"/>
</dbReference>
<reference evidence="2 3" key="1">
    <citation type="submission" date="2019-07" db="EMBL/GenBank/DDBJ databases">
        <title>Draft genome for Aliikangiella sp. M105.</title>
        <authorList>
            <person name="Wang G."/>
        </authorList>
    </citation>
    <scope>NUCLEOTIDE SEQUENCE [LARGE SCALE GENOMIC DNA]</scope>
    <source>
        <strain evidence="2 3">M105</strain>
    </source>
</reference>
<feature type="domain" description="PKD" evidence="1">
    <location>
        <begin position="219"/>
        <end position="277"/>
    </location>
</feature>
<dbReference type="Pfam" id="PF18911">
    <property type="entry name" value="PKD_4"/>
    <property type="match status" value="1"/>
</dbReference>
<dbReference type="EMBL" id="VIKS01000009">
    <property type="protein sequence ID" value="TQV87122.1"/>
    <property type="molecule type" value="Genomic_DNA"/>
</dbReference>
<dbReference type="AlphaFoldDB" id="A0A545UCC6"/>
<evidence type="ECO:0000313" key="2">
    <source>
        <dbReference type="EMBL" id="TQV87122.1"/>
    </source>
</evidence>
<gene>
    <name evidence="2" type="ORF">FLL46_15060</name>
</gene>
<keyword evidence="3" id="KW-1185">Reference proteome</keyword>
<dbReference type="RefSeq" id="WP_142932138.1">
    <property type="nucleotide sequence ID" value="NZ_ML660165.1"/>
</dbReference>
<proteinExistence type="predicted"/>
<dbReference type="InterPro" id="IPR000601">
    <property type="entry name" value="PKD_dom"/>
</dbReference>
<dbReference type="InterPro" id="IPR035986">
    <property type="entry name" value="PKD_dom_sf"/>
</dbReference>
<dbReference type="SUPFAM" id="SSF49299">
    <property type="entry name" value="PKD domain"/>
    <property type="match status" value="1"/>
</dbReference>
<dbReference type="Gene3D" id="2.60.40.10">
    <property type="entry name" value="Immunoglobulins"/>
    <property type="match status" value="2"/>
</dbReference>
<protein>
    <recommendedName>
        <fullName evidence="1">PKD domain-containing protein</fullName>
    </recommendedName>
</protein>
<dbReference type="CDD" id="cd00146">
    <property type="entry name" value="PKD"/>
    <property type="match status" value="1"/>
</dbReference>
<name>A0A545UCC6_9GAMM</name>
<organism evidence="2 3">
    <name type="scientific">Aliikangiella coralliicola</name>
    <dbReference type="NCBI Taxonomy" id="2592383"/>
    <lineage>
        <taxon>Bacteria</taxon>
        <taxon>Pseudomonadati</taxon>
        <taxon>Pseudomonadota</taxon>
        <taxon>Gammaproteobacteria</taxon>
        <taxon>Oceanospirillales</taxon>
        <taxon>Pleioneaceae</taxon>
        <taxon>Aliikangiella</taxon>
    </lineage>
</organism>
<dbReference type="Proteomes" id="UP000315439">
    <property type="component" value="Unassembled WGS sequence"/>
</dbReference>
<sequence>MKQDYDTDLLVLLREQHSANNASHDGSSIQLNTHSLKRAFRAMAVARLYEVDPDAEDSFPQLENIIHEIGHLLGADHSKFNVLPGQHNNKGLASTFFHTTGCSTSHHHGMRTIMTYQDVCNQANNWRDIWPVGHCGPAGFCFPSRKFSAASQFDYVANQRVPIGNTQANNLSFIVSYAPTVAKYSDYIKQPHPPVPVIKVDQFPDYKPGDVLTIAKGDTLNFDAGDSYDPNGDSLNFRWSLYSGNRKIAAYKTQKVTHQFSKAGSFTMILSAHDGPGLYPPQELVDINVVKDKLTAPILELIQTLSKHKNAKLKWNRISDAKNYRIYRKVNDTSWQWHVSTSNIEYKINYSALDKGSTYHYKVYACADNTDQKCSHSSNIKSLLVK</sequence>
<comment type="caution">
    <text evidence="2">The sequence shown here is derived from an EMBL/GenBank/DDBJ whole genome shotgun (WGS) entry which is preliminary data.</text>
</comment>
<evidence type="ECO:0000313" key="3">
    <source>
        <dbReference type="Proteomes" id="UP000315439"/>
    </source>
</evidence>
<dbReference type="OrthoDB" id="338827at2"/>
<dbReference type="SUPFAM" id="SSF49265">
    <property type="entry name" value="Fibronectin type III"/>
    <property type="match status" value="1"/>
</dbReference>
<evidence type="ECO:0000259" key="1">
    <source>
        <dbReference type="PROSITE" id="PS50093"/>
    </source>
</evidence>